<dbReference type="PANTHER" id="PTHR43143:SF1">
    <property type="entry name" value="SERINE_THREONINE-PROTEIN PHOSPHATASE CPPED1"/>
    <property type="match status" value="1"/>
</dbReference>
<dbReference type="Gene3D" id="3.60.21.10">
    <property type="match status" value="1"/>
</dbReference>
<name>A0A2H0UVC4_9BACT</name>
<dbReference type="InterPro" id="IPR013320">
    <property type="entry name" value="ConA-like_dom_sf"/>
</dbReference>
<dbReference type="PANTHER" id="PTHR43143">
    <property type="entry name" value="METALLOPHOSPHOESTERASE, CALCINEURIN SUPERFAMILY"/>
    <property type="match status" value="1"/>
</dbReference>
<dbReference type="InterPro" id="IPR029052">
    <property type="entry name" value="Metallo-depent_PP-like"/>
</dbReference>
<dbReference type="SUPFAM" id="SSF49899">
    <property type="entry name" value="Concanavalin A-like lectins/glucanases"/>
    <property type="match status" value="1"/>
</dbReference>
<gene>
    <name evidence="1" type="ORF">COU03_04070</name>
</gene>
<accession>A0A2H0UVC4</accession>
<dbReference type="Gene3D" id="2.60.120.560">
    <property type="entry name" value="Exo-inulinase, domain 1"/>
    <property type="match status" value="1"/>
</dbReference>
<dbReference type="AlphaFoldDB" id="A0A2H0UVC4"/>
<evidence type="ECO:0000313" key="1">
    <source>
        <dbReference type="EMBL" id="PIR90814.1"/>
    </source>
</evidence>
<evidence type="ECO:0000313" key="2">
    <source>
        <dbReference type="Proteomes" id="UP000228906"/>
    </source>
</evidence>
<dbReference type="Proteomes" id="UP000228906">
    <property type="component" value="Unassembled WGS sequence"/>
</dbReference>
<comment type="caution">
    <text evidence="1">The sequence shown here is derived from an EMBL/GenBank/DDBJ whole genome shotgun (WGS) entry which is preliminary data.</text>
</comment>
<reference evidence="2" key="1">
    <citation type="submission" date="2017-09" db="EMBL/GenBank/DDBJ databases">
        <title>Depth-based differentiation of microbial function through sediment-hosted aquifers and enrichment of novel symbionts in the deep terrestrial subsurface.</title>
        <authorList>
            <person name="Probst A.J."/>
            <person name="Ladd B."/>
            <person name="Jarett J.K."/>
            <person name="Geller-Mcgrath D.E."/>
            <person name="Sieber C.M.K."/>
            <person name="Emerson J.B."/>
            <person name="Anantharaman K."/>
            <person name="Thomas B.C."/>
            <person name="Malmstrom R."/>
            <person name="Stieglmeier M."/>
            <person name="Klingl A."/>
            <person name="Woyke T."/>
            <person name="Ryan C.M."/>
            <person name="Banfield J.F."/>
        </authorList>
    </citation>
    <scope>NUCLEOTIDE SEQUENCE [LARGE SCALE GENOMIC DNA]</scope>
</reference>
<dbReference type="EMBL" id="PFAV01000075">
    <property type="protein sequence ID" value="PIR90814.1"/>
    <property type="molecule type" value="Genomic_DNA"/>
</dbReference>
<sequence length="459" mass="50644">MPRVVPTDSSYNNWQNYRFSTKTKRLGGVDVYGYTILFFRYNPATDSGYALFFRQTGVCEFYKRNNGVWGDSFIAFTIPKDNDWHDVIIEVVNDTVKVWFDKTEDQTPNLEYNTLDYLSGTKYTSGTVALGTYAWNSQFDDVQISNDLTVAASPPRFYTSGSHASTSISIKSSSDLDNLSISVTNPTGTIWTKTADPAWVGTKDATVRFPNDFSGANVNTPGTYIVKTTLDTDTSILLMEVKDPPDVAFVVITDSHYDAGDATKLAKSNHRMQHLQNDINNQGYFPLPDFVVSTGDNTENGSVTELGNLKTYLDGLTTSYYPIVAGHDTLSESGSDKGHIWANTFGADKFSYTWTAGDNLFIAVDDEAPYGGYGNHITSDAHKTWLQNTLDANPDKKVFLFNHSGLMEPRDAGGAKDFWIGSTAAPAVRTILENHGGVVTEFSGHDHLNFAGVTNDILY</sequence>
<dbReference type="SUPFAM" id="SSF56300">
    <property type="entry name" value="Metallo-dependent phosphatases"/>
    <property type="match status" value="1"/>
</dbReference>
<organism evidence="1 2">
    <name type="scientific">bacterium (Candidatus Gribaldobacteria) CG10_big_fil_rev_8_21_14_0_10_41_12</name>
    <dbReference type="NCBI Taxonomy" id="2014277"/>
    <lineage>
        <taxon>Bacteria</taxon>
        <taxon>Candidatus Gribaldobacteria</taxon>
    </lineage>
</organism>
<dbReference type="InterPro" id="IPR051918">
    <property type="entry name" value="STPP_CPPED1"/>
</dbReference>
<proteinExistence type="predicted"/>
<protein>
    <submittedName>
        <fullName evidence="1">Uncharacterized protein</fullName>
    </submittedName>
</protein>